<dbReference type="SMART" id="SM00382">
    <property type="entry name" value="AAA"/>
    <property type="match status" value="1"/>
</dbReference>
<keyword evidence="4 6" id="KW-0067">ATP-binding</keyword>
<dbReference type="InterPro" id="IPR003439">
    <property type="entry name" value="ABC_transporter-like_ATP-bd"/>
</dbReference>
<name>A0A7L7Z2V1_9MICO</name>
<evidence type="ECO:0000313" key="7">
    <source>
        <dbReference type="Proteomes" id="UP000516660"/>
    </source>
</evidence>
<reference evidence="6 7" key="1">
    <citation type="submission" date="2020-08" db="EMBL/GenBank/DDBJ databases">
        <title>Description of Clavibacter zhangzhiyonge sp. nov., a phytopathogenic actinobacterium isolated from barley seeds, causing leaf brown spot and decline.</title>
        <authorList>
            <person name="Tian Q."/>
            <person name="Chuan J."/>
            <person name="Zhao W."/>
            <person name="Li X."/>
        </authorList>
    </citation>
    <scope>NUCLEOTIDE SEQUENCE [LARGE SCALE GENOMIC DNA]</scope>
    <source>
        <strain evidence="6 7">DM1</strain>
    </source>
</reference>
<dbReference type="AlphaFoldDB" id="A0A7L7Z2V1"/>
<dbReference type="InterPro" id="IPR047748">
    <property type="entry name" value="AztA-like"/>
</dbReference>
<dbReference type="RefSeq" id="WP_191147968.1">
    <property type="nucleotide sequence ID" value="NZ_CP061274.1"/>
</dbReference>
<dbReference type="PANTHER" id="PTHR42734:SF5">
    <property type="entry name" value="IRON TRANSPORT SYSTEM ATP-BINDING PROTEIN HI_0361-RELATED"/>
    <property type="match status" value="1"/>
</dbReference>
<feature type="domain" description="ABC transporter" evidence="5">
    <location>
        <begin position="8"/>
        <end position="217"/>
    </location>
</feature>
<dbReference type="InterPro" id="IPR050153">
    <property type="entry name" value="Metal_Ion_Import_ABC"/>
</dbReference>
<proteinExistence type="inferred from homology"/>
<organism evidence="6 7">
    <name type="scientific">Clavibacter zhangzhiyongii</name>
    <dbReference type="NCBI Taxonomy" id="2768071"/>
    <lineage>
        <taxon>Bacteria</taxon>
        <taxon>Bacillati</taxon>
        <taxon>Actinomycetota</taxon>
        <taxon>Actinomycetes</taxon>
        <taxon>Micrococcales</taxon>
        <taxon>Microbacteriaceae</taxon>
        <taxon>Clavibacter</taxon>
    </lineage>
</organism>
<dbReference type="InterPro" id="IPR027417">
    <property type="entry name" value="P-loop_NTPase"/>
</dbReference>
<dbReference type="PANTHER" id="PTHR42734">
    <property type="entry name" value="METAL TRANSPORT SYSTEM ATP-BINDING PROTEIN TM_0124-RELATED"/>
    <property type="match status" value="1"/>
</dbReference>
<dbReference type="Proteomes" id="UP000516660">
    <property type="component" value="Chromosome"/>
</dbReference>
<dbReference type="PROSITE" id="PS00211">
    <property type="entry name" value="ABC_TRANSPORTER_1"/>
    <property type="match status" value="1"/>
</dbReference>
<dbReference type="InterPro" id="IPR017871">
    <property type="entry name" value="ABC_transporter-like_CS"/>
</dbReference>
<accession>A0A7L7Z2V1</accession>
<dbReference type="GO" id="GO:0016887">
    <property type="term" value="F:ATP hydrolysis activity"/>
    <property type="evidence" value="ECO:0007669"/>
    <property type="project" value="InterPro"/>
</dbReference>
<evidence type="ECO:0000313" key="6">
    <source>
        <dbReference type="EMBL" id="QOD44032.1"/>
    </source>
</evidence>
<dbReference type="KEGG" id="czh:H9X71_01295"/>
<dbReference type="GO" id="GO:0005524">
    <property type="term" value="F:ATP binding"/>
    <property type="evidence" value="ECO:0007669"/>
    <property type="project" value="UniProtKB-KW"/>
</dbReference>
<keyword evidence="7" id="KW-1185">Reference proteome</keyword>
<comment type="similarity">
    <text evidence="1">Belongs to the ABC transporter superfamily.</text>
</comment>
<dbReference type="EMBL" id="CP061274">
    <property type="protein sequence ID" value="QOD44032.1"/>
    <property type="molecule type" value="Genomic_DNA"/>
</dbReference>
<dbReference type="NCBIfam" id="NF040873">
    <property type="entry name" value="AztA"/>
    <property type="match status" value="1"/>
</dbReference>
<evidence type="ECO:0000256" key="4">
    <source>
        <dbReference type="ARBA" id="ARBA00022840"/>
    </source>
</evidence>
<keyword evidence="3" id="KW-0547">Nucleotide-binding</keyword>
<dbReference type="PROSITE" id="PS50893">
    <property type="entry name" value="ABC_TRANSPORTER_2"/>
    <property type="match status" value="1"/>
</dbReference>
<sequence length="218" mass="22413">MPSATTTAPAASLRAARVDFGDRRALDGVDLDVRRGAVTVIAGPNGAGKSTLLEVIAGTRPLASGTRTAADPAAFVPQRAAVPDGLPVTVRDVVTVGAWGRTGRWRRLDAEARRAVDDALDRLGLIPLAGQGFAALSGGQRQRALLAQGIARGAGLLLLDEPTTGLDAASAGWIRAILRSEADRGVAVVAVSHDPLVLADADRVVRLDDGRVVADPAD</sequence>
<gene>
    <name evidence="6" type="ORF">H9X71_01295</name>
</gene>
<protein>
    <submittedName>
        <fullName evidence="6">Metal ABC transporter ATP-binding protein</fullName>
    </submittedName>
</protein>
<evidence type="ECO:0000256" key="2">
    <source>
        <dbReference type="ARBA" id="ARBA00022448"/>
    </source>
</evidence>
<keyword evidence="2" id="KW-0813">Transport</keyword>
<dbReference type="Pfam" id="PF00005">
    <property type="entry name" value="ABC_tran"/>
    <property type="match status" value="1"/>
</dbReference>
<dbReference type="SUPFAM" id="SSF52540">
    <property type="entry name" value="P-loop containing nucleoside triphosphate hydrolases"/>
    <property type="match status" value="1"/>
</dbReference>
<evidence type="ECO:0000256" key="1">
    <source>
        <dbReference type="ARBA" id="ARBA00005417"/>
    </source>
</evidence>
<dbReference type="Gene3D" id="3.40.50.300">
    <property type="entry name" value="P-loop containing nucleotide triphosphate hydrolases"/>
    <property type="match status" value="1"/>
</dbReference>
<evidence type="ECO:0000259" key="5">
    <source>
        <dbReference type="PROSITE" id="PS50893"/>
    </source>
</evidence>
<evidence type="ECO:0000256" key="3">
    <source>
        <dbReference type="ARBA" id="ARBA00022741"/>
    </source>
</evidence>
<dbReference type="InterPro" id="IPR003593">
    <property type="entry name" value="AAA+_ATPase"/>
</dbReference>